<dbReference type="Proteomes" id="UP001596091">
    <property type="component" value="Unassembled WGS sequence"/>
</dbReference>
<evidence type="ECO:0000313" key="5">
    <source>
        <dbReference type="Proteomes" id="UP001596091"/>
    </source>
</evidence>
<dbReference type="CDD" id="cd03789">
    <property type="entry name" value="GT9_LPS_heptosyltransferase"/>
    <property type="match status" value="1"/>
</dbReference>
<evidence type="ECO:0000313" key="4">
    <source>
        <dbReference type="EMBL" id="MFC5863719.1"/>
    </source>
</evidence>
<gene>
    <name evidence="4" type="ORF">ACFPT7_15535</name>
</gene>
<dbReference type="PANTHER" id="PTHR30160:SF1">
    <property type="entry name" value="LIPOPOLYSACCHARIDE 1,2-N-ACETYLGLUCOSAMINETRANSFERASE-RELATED"/>
    <property type="match status" value="1"/>
</dbReference>
<protein>
    <submittedName>
        <fullName evidence="4">Glycosyltransferase family 9 protein</fullName>
    </submittedName>
</protein>
<evidence type="ECO:0000256" key="2">
    <source>
        <dbReference type="ARBA" id="ARBA00022679"/>
    </source>
</evidence>
<name>A0ABW1EHD8_9BACT</name>
<dbReference type="PANTHER" id="PTHR30160">
    <property type="entry name" value="TETRAACYLDISACCHARIDE 4'-KINASE-RELATED"/>
    <property type="match status" value="1"/>
</dbReference>
<dbReference type="RefSeq" id="WP_263339905.1">
    <property type="nucleotide sequence ID" value="NZ_JAGSYH010000005.1"/>
</dbReference>
<feature type="region of interest" description="Disordered" evidence="3">
    <location>
        <begin position="381"/>
        <end position="406"/>
    </location>
</feature>
<dbReference type="InterPro" id="IPR002201">
    <property type="entry name" value="Glyco_trans_9"/>
</dbReference>
<keyword evidence="1" id="KW-0328">Glycosyltransferase</keyword>
<dbReference type="InterPro" id="IPR051199">
    <property type="entry name" value="LPS_LOS_Heptosyltrfase"/>
</dbReference>
<dbReference type="SUPFAM" id="SSF53756">
    <property type="entry name" value="UDP-Glycosyltransferase/glycogen phosphorylase"/>
    <property type="match status" value="1"/>
</dbReference>
<organism evidence="4 5">
    <name type="scientific">Acidicapsa dinghuensis</name>
    <dbReference type="NCBI Taxonomy" id="2218256"/>
    <lineage>
        <taxon>Bacteria</taxon>
        <taxon>Pseudomonadati</taxon>
        <taxon>Acidobacteriota</taxon>
        <taxon>Terriglobia</taxon>
        <taxon>Terriglobales</taxon>
        <taxon>Acidobacteriaceae</taxon>
        <taxon>Acidicapsa</taxon>
    </lineage>
</organism>
<reference evidence="5" key="1">
    <citation type="journal article" date="2019" name="Int. J. Syst. Evol. Microbiol.">
        <title>The Global Catalogue of Microorganisms (GCM) 10K type strain sequencing project: providing services to taxonomists for standard genome sequencing and annotation.</title>
        <authorList>
            <consortium name="The Broad Institute Genomics Platform"/>
            <consortium name="The Broad Institute Genome Sequencing Center for Infectious Disease"/>
            <person name="Wu L."/>
            <person name="Ma J."/>
        </authorList>
    </citation>
    <scope>NUCLEOTIDE SEQUENCE [LARGE SCALE GENOMIC DNA]</scope>
    <source>
        <strain evidence="5">JCM 4087</strain>
    </source>
</reference>
<feature type="compositionally biased region" description="Basic and acidic residues" evidence="3">
    <location>
        <begin position="393"/>
        <end position="406"/>
    </location>
</feature>
<dbReference type="Pfam" id="PF01075">
    <property type="entry name" value="Glyco_transf_9"/>
    <property type="match status" value="1"/>
</dbReference>
<dbReference type="Gene3D" id="3.40.50.2000">
    <property type="entry name" value="Glycogen Phosphorylase B"/>
    <property type="match status" value="2"/>
</dbReference>
<evidence type="ECO:0000256" key="1">
    <source>
        <dbReference type="ARBA" id="ARBA00022676"/>
    </source>
</evidence>
<sequence length="406" mass="44581">MRGQVPFRLLVVRLGAMGDILHALPAVTALRRAHPGWQIDWAVEPQWMPLLAVEGPASSTELPRSASRPLVDKLFVVPAKQWSRQPLSRQTLRDILTLRRQLREGGYDAVIDMQGSVRSGIVARFTGCRRIIGEETPREPIAKWLFSERVATCGVHVIEQDIELAAAVAGDELMYAPAVLPYDEAAEEWCDVLEGEMFGTARSPVLLIHPGAGWGAKRWPVDRYGVVAEEFAQRGGVSLVSAGPGEEELANGVVEAAHGFATMVRCSIAELIALTRRVSVVVGGDTGPLHLACALERPVVGIYGPTEPNRNGPFGTKFIVLRNPESRRDHTRREEPEAGLLTIMPKAVMTAVMELLLHERTVHESEPEQTGGQVLMIDHGQARQGQARQSQTRQDKTRSADEARFS</sequence>
<comment type="caution">
    <text evidence="4">The sequence shown here is derived from an EMBL/GenBank/DDBJ whole genome shotgun (WGS) entry which is preliminary data.</text>
</comment>
<keyword evidence="2" id="KW-0808">Transferase</keyword>
<evidence type="ECO:0000256" key="3">
    <source>
        <dbReference type="SAM" id="MobiDB-lite"/>
    </source>
</evidence>
<proteinExistence type="predicted"/>
<accession>A0ABW1EHD8</accession>
<keyword evidence="5" id="KW-1185">Reference proteome</keyword>
<dbReference type="EMBL" id="JBHSPH010000005">
    <property type="protein sequence ID" value="MFC5863719.1"/>
    <property type="molecule type" value="Genomic_DNA"/>
</dbReference>
<feature type="compositionally biased region" description="Low complexity" evidence="3">
    <location>
        <begin position="382"/>
        <end position="392"/>
    </location>
</feature>